<gene>
    <name evidence="1" type="ORF">UV68_C0024G0005</name>
</gene>
<comment type="caution">
    <text evidence="1">The sequence shown here is derived from an EMBL/GenBank/DDBJ whole genome shotgun (WGS) entry which is preliminary data.</text>
</comment>
<sequence>MTTSIFRLPSNYTALVRNQLHEQSTGSVAGHFFGHEVWQFIASETFLSAPEFKHLALIGFDKPVSTEEVEDYYSTMGLLPATAKELIALYLDKPEFAVGRYIVALGQQNTLQGACVKIPSVPAYWRWAHQSAGWHFQVHQFNKWEILWQFAAVFPVS</sequence>
<accession>A0A0G1G2N8</accession>
<dbReference type="EMBL" id="LCFK01000024">
    <property type="protein sequence ID" value="KKS93218.1"/>
    <property type="molecule type" value="Genomic_DNA"/>
</dbReference>
<organism evidence="1 2">
    <name type="scientific">Candidatus Collierbacteria bacterium GW2011_GWC2_43_12</name>
    <dbReference type="NCBI Taxonomy" id="1618390"/>
    <lineage>
        <taxon>Bacteria</taxon>
        <taxon>Candidatus Collieribacteriota</taxon>
    </lineage>
</organism>
<proteinExistence type="predicted"/>
<dbReference type="AlphaFoldDB" id="A0A0G1G2N8"/>
<protein>
    <submittedName>
        <fullName evidence="1">Uncharacterized protein</fullName>
    </submittedName>
</protein>
<reference evidence="1 2" key="1">
    <citation type="journal article" date="2015" name="Nature">
        <title>rRNA introns, odd ribosomes, and small enigmatic genomes across a large radiation of phyla.</title>
        <authorList>
            <person name="Brown C.T."/>
            <person name="Hug L.A."/>
            <person name="Thomas B.C."/>
            <person name="Sharon I."/>
            <person name="Castelle C.J."/>
            <person name="Singh A."/>
            <person name="Wilkins M.J."/>
            <person name="Williams K.H."/>
            <person name="Banfield J.F."/>
        </authorList>
    </citation>
    <scope>NUCLEOTIDE SEQUENCE [LARGE SCALE GENOMIC DNA]</scope>
</reference>
<evidence type="ECO:0000313" key="2">
    <source>
        <dbReference type="Proteomes" id="UP000033980"/>
    </source>
</evidence>
<evidence type="ECO:0000313" key="1">
    <source>
        <dbReference type="EMBL" id="KKS93218.1"/>
    </source>
</evidence>
<name>A0A0G1G2N8_9BACT</name>
<dbReference type="Proteomes" id="UP000033980">
    <property type="component" value="Unassembled WGS sequence"/>
</dbReference>